<evidence type="ECO:0008006" key="3">
    <source>
        <dbReference type="Google" id="ProtNLM"/>
    </source>
</evidence>
<dbReference type="EMBL" id="VBPA01000094">
    <property type="protein sequence ID" value="TMQ71869.1"/>
    <property type="molecule type" value="Genomic_DNA"/>
</dbReference>
<sequence length="95" mass="9870">MDRVDLSLRLRDDIELEFPVAETPAGTIALGFGATLDDAVAGALEGMLRILMARLGVSRKHALALASVAVDLRITQVVNGTVGAHAVLPPGALRA</sequence>
<organism evidence="1 2">
    <name type="scientific">Eiseniibacteriota bacterium</name>
    <dbReference type="NCBI Taxonomy" id="2212470"/>
    <lineage>
        <taxon>Bacteria</taxon>
        <taxon>Candidatus Eiseniibacteriota</taxon>
    </lineage>
</organism>
<accession>A0A538U838</accession>
<dbReference type="Proteomes" id="UP000319836">
    <property type="component" value="Unassembled WGS sequence"/>
</dbReference>
<evidence type="ECO:0000313" key="2">
    <source>
        <dbReference type="Proteomes" id="UP000319836"/>
    </source>
</evidence>
<dbReference type="Gene3D" id="3.10.28.20">
    <property type="entry name" value="Acetamidase/Formamidase-like domains"/>
    <property type="match status" value="1"/>
</dbReference>
<proteinExistence type="predicted"/>
<reference evidence="1 2" key="1">
    <citation type="journal article" date="2019" name="Nat. Microbiol.">
        <title>Mediterranean grassland soil C-N compound turnover is dependent on rainfall and depth, and is mediated by genomically divergent microorganisms.</title>
        <authorList>
            <person name="Diamond S."/>
            <person name="Andeer P.F."/>
            <person name="Li Z."/>
            <person name="Crits-Christoph A."/>
            <person name="Burstein D."/>
            <person name="Anantharaman K."/>
            <person name="Lane K.R."/>
            <person name="Thomas B.C."/>
            <person name="Pan C."/>
            <person name="Northen T.R."/>
            <person name="Banfield J.F."/>
        </authorList>
    </citation>
    <scope>NUCLEOTIDE SEQUENCE [LARGE SCALE GENOMIC DNA]</scope>
    <source>
        <strain evidence="1">WS_10</strain>
    </source>
</reference>
<gene>
    <name evidence="1" type="ORF">E6K80_04280</name>
</gene>
<comment type="caution">
    <text evidence="1">The sequence shown here is derived from an EMBL/GenBank/DDBJ whole genome shotgun (WGS) entry which is preliminary data.</text>
</comment>
<protein>
    <recommendedName>
        <fullName evidence="3">Acetamidase</fullName>
    </recommendedName>
</protein>
<dbReference type="AlphaFoldDB" id="A0A538U838"/>
<evidence type="ECO:0000313" key="1">
    <source>
        <dbReference type="EMBL" id="TMQ71869.1"/>
    </source>
</evidence>
<dbReference type="SUPFAM" id="SSF141130">
    <property type="entry name" value="Acetamidase/Formamidase-like"/>
    <property type="match status" value="1"/>
</dbReference>
<name>A0A538U838_UNCEI</name>